<proteinExistence type="predicted"/>
<dbReference type="InterPro" id="IPR012452">
    <property type="entry name" value="DUF1657"/>
</dbReference>
<dbReference type="Pfam" id="PF07870">
    <property type="entry name" value="DUF1657"/>
    <property type="match status" value="1"/>
</dbReference>
<evidence type="ECO:0000313" key="1">
    <source>
        <dbReference type="EMBL" id="CAG9620469.1"/>
    </source>
</evidence>
<name>A0ABN8A5T1_9BACI</name>
<reference evidence="1 2" key="1">
    <citation type="submission" date="2021-10" db="EMBL/GenBank/DDBJ databases">
        <authorList>
            <person name="Criscuolo A."/>
        </authorList>
    </citation>
    <scope>NUCLEOTIDE SEQUENCE [LARGE SCALE GENOMIC DNA]</scope>
    <source>
        <strain evidence="2">CIP 111883</strain>
    </source>
</reference>
<sequence>MDEKLLLTYNRASLKMVRNNLHVYAMETTEPGAKTAYHESMMKIDEILENIDKKLNQM</sequence>
<protein>
    <submittedName>
        <fullName evidence="1">Uncharacterized protein</fullName>
    </submittedName>
</protein>
<accession>A0ABN8A5T1</accession>
<keyword evidence="2" id="KW-1185">Reference proteome</keyword>
<evidence type="ECO:0000313" key="2">
    <source>
        <dbReference type="Proteomes" id="UP000789833"/>
    </source>
</evidence>
<comment type="caution">
    <text evidence="1">The sequence shown here is derived from an EMBL/GenBank/DDBJ whole genome shotgun (WGS) entry which is preliminary data.</text>
</comment>
<organism evidence="1 2">
    <name type="scientific">Sutcliffiella rhizosphaerae</name>
    <dbReference type="NCBI Taxonomy" id="2880967"/>
    <lineage>
        <taxon>Bacteria</taxon>
        <taxon>Bacillati</taxon>
        <taxon>Bacillota</taxon>
        <taxon>Bacilli</taxon>
        <taxon>Bacillales</taxon>
        <taxon>Bacillaceae</taxon>
        <taxon>Sutcliffiella</taxon>
    </lineage>
</organism>
<gene>
    <name evidence="1" type="ORF">BACCIP111883_01237</name>
</gene>
<dbReference type="EMBL" id="CAKJTJ010000005">
    <property type="protein sequence ID" value="CAG9620469.1"/>
    <property type="molecule type" value="Genomic_DNA"/>
</dbReference>
<dbReference type="Proteomes" id="UP000789833">
    <property type="component" value="Unassembled WGS sequence"/>
</dbReference>